<protein>
    <recommendedName>
        <fullName evidence="6">Phosphoribosyltransferase domain-containing protein</fullName>
    </recommendedName>
</protein>
<dbReference type="InterPro" id="IPR051910">
    <property type="entry name" value="ComF/GntX_DNA_util-trans"/>
</dbReference>
<evidence type="ECO:0000313" key="4">
    <source>
        <dbReference type="EMBL" id="KPJ72128.1"/>
    </source>
</evidence>
<evidence type="ECO:0000313" key="5">
    <source>
        <dbReference type="Proteomes" id="UP000051012"/>
    </source>
</evidence>
<dbReference type="Gene3D" id="3.40.50.2020">
    <property type="match status" value="1"/>
</dbReference>
<evidence type="ECO:0000259" key="3">
    <source>
        <dbReference type="Pfam" id="PF18912"/>
    </source>
</evidence>
<evidence type="ECO:0000256" key="1">
    <source>
        <dbReference type="ARBA" id="ARBA00008007"/>
    </source>
</evidence>
<comment type="similarity">
    <text evidence="1">Belongs to the ComF/GntX family.</text>
</comment>
<gene>
    <name evidence="4" type="ORF">AMJ52_07350</name>
</gene>
<feature type="domain" description="Phosphoribosyltransferase" evidence="2">
    <location>
        <begin position="130"/>
        <end position="223"/>
    </location>
</feature>
<dbReference type="CDD" id="cd06223">
    <property type="entry name" value="PRTases_typeI"/>
    <property type="match status" value="1"/>
</dbReference>
<dbReference type="AlphaFoldDB" id="A0A0S7YBP1"/>
<dbReference type="Proteomes" id="UP000051012">
    <property type="component" value="Unassembled WGS sequence"/>
</dbReference>
<reference evidence="4 5" key="1">
    <citation type="journal article" date="2015" name="Microbiome">
        <title>Genomic resolution of linkages in carbon, nitrogen, and sulfur cycling among widespread estuary sediment bacteria.</title>
        <authorList>
            <person name="Baker B.J."/>
            <person name="Lazar C.S."/>
            <person name="Teske A.P."/>
            <person name="Dick G.J."/>
        </authorList>
    </citation>
    <scope>NUCLEOTIDE SEQUENCE [LARGE SCALE GENOMIC DNA]</scope>
    <source>
        <strain evidence="4">DG_78</strain>
    </source>
</reference>
<feature type="domain" description="Double zinc ribbon" evidence="3">
    <location>
        <begin position="6"/>
        <end position="58"/>
    </location>
</feature>
<dbReference type="Pfam" id="PF18912">
    <property type="entry name" value="DZR_2"/>
    <property type="match status" value="1"/>
</dbReference>
<proteinExistence type="inferred from homology"/>
<dbReference type="InterPro" id="IPR000836">
    <property type="entry name" value="PRTase_dom"/>
</dbReference>
<dbReference type="InterPro" id="IPR044005">
    <property type="entry name" value="DZR_2"/>
</dbReference>
<dbReference type="PANTHER" id="PTHR47505:SF1">
    <property type="entry name" value="DNA UTILIZATION PROTEIN YHGH"/>
    <property type="match status" value="1"/>
</dbReference>
<organism evidence="4 5">
    <name type="scientific">candidate division TA06 bacterium DG_78</name>
    <dbReference type="NCBI Taxonomy" id="1703772"/>
    <lineage>
        <taxon>Bacteria</taxon>
        <taxon>Bacteria division TA06</taxon>
    </lineage>
</organism>
<dbReference type="SUPFAM" id="SSF53271">
    <property type="entry name" value="PRTase-like"/>
    <property type="match status" value="1"/>
</dbReference>
<dbReference type="InterPro" id="IPR029057">
    <property type="entry name" value="PRTase-like"/>
</dbReference>
<dbReference type="PATRIC" id="fig|1703772.3.peg.219"/>
<dbReference type="Pfam" id="PF00156">
    <property type="entry name" value="Pribosyltran"/>
    <property type="match status" value="1"/>
</dbReference>
<name>A0A0S7YBP1_UNCT6</name>
<dbReference type="PANTHER" id="PTHR47505">
    <property type="entry name" value="DNA UTILIZATION PROTEIN YHGH"/>
    <property type="match status" value="1"/>
</dbReference>
<evidence type="ECO:0000259" key="2">
    <source>
        <dbReference type="Pfam" id="PF00156"/>
    </source>
</evidence>
<accession>A0A0S7YBP1</accession>
<sequence>MVKSCIDFILPHTCILCNKETESGLICDTCLDALPQVRSPFCHRCGRPLKRRKTCRFCKNGTYLDQGRAWAPFIPPVDALTHFYKYRKMTLLSQLIGRGMANVIVSDFFLKQSDVIVPVPLFWWKRLKRGYNQAKLLADVVGDECGIEVKHMLRRVKNTKTQTQLDEESRKKNVSNAFEVTDGMIKDKTVLLIDDVLTTGATVNECAYVLKNAGAKKVYSCVAAIAPG</sequence>
<dbReference type="EMBL" id="LJNI01000097">
    <property type="protein sequence ID" value="KPJ72128.1"/>
    <property type="molecule type" value="Genomic_DNA"/>
</dbReference>
<evidence type="ECO:0008006" key="6">
    <source>
        <dbReference type="Google" id="ProtNLM"/>
    </source>
</evidence>
<comment type="caution">
    <text evidence="4">The sequence shown here is derived from an EMBL/GenBank/DDBJ whole genome shotgun (WGS) entry which is preliminary data.</text>
</comment>